<dbReference type="Pfam" id="PF00127">
    <property type="entry name" value="Copper-bind"/>
    <property type="match status" value="1"/>
</dbReference>
<keyword evidence="3" id="KW-0812">Transmembrane</keyword>
<organism evidence="5 6">
    <name type="scientific">Nitrosarchaeum koreense MY1</name>
    <dbReference type="NCBI Taxonomy" id="1001994"/>
    <lineage>
        <taxon>Archaea</taxon>
        <taxon>Nitrososphaerota</taxon>
        <taxon>Nitrososphaeria</taxon>
        <taxon>Nitrosopumilales</taxon>
        <taxon>Nitrosopumilaceae</taxon>
        <taxon>Nitrosarchaeum</taxon>
    </lineage>
</organism>
<protein>
    <submittedName>
        <fullName evidence="5">Copper binding protein, plastocyanin/azurin family</fullName>
    </submittedName>
</protein>
<comment type="caution">
    <text evidence="5">The sequence shown here is derived from an EMBL/GenBank/DDBJ whole genome shotgun (WGS) entry which is preliminary data.</text>
</comment>
<evidence type="ECO:0000256" key="3">
    <source>
        <dbReference type="SAM" id="Phobius"/>
    </source>
</evidence>
<evidence type="ECO:0000256" key="2">
    <source>
        <dbReference type="ARBA" id="ARBA00023008"/>
    </source>
</evidence>
<dbReference type="Gene3D" id="2.60.40.420">
    <property type="entry name" value="Cupredoxins - blue copper proteins"/>
    <property type="match status" value="1"/>
</dbReference>
<dbReference type="SUPFAM" id="SSF49503">
    <property type="entry name" value="Cupredoxins"/>
    <property type="match status" value="1"/>
</dbReference>
<reference evidence="5 6" key="1">
    <citation type="journal article" date="2011" name="J. Bacteriol.">
        <title>Genome Sequence of an Ammonia-Oxidizing Soil Archaeon, "Candidatus Nitrosoarchaeum koreensis" MY1.</title>
        <authorList>
            <person name="Kim B.K."/>
            <person name="Jung M.Y."/>
            <person name="Yu D.S."/>
            <person name="Park S.J."/>
            <person name="Oh T.K."/>
            <person name="Rhee S.K."/>
            <person name="Kim J.F."/>
        </authorList>
    </citation>
    <scope>NUCLEOTIDE SEQUENCE [LARGE SCALE GENOMIC DNA]</scope>
    <source>
        <strain evidence="5 6">MY1</strain>
    </source>
</reference>
<dbReference type="InterPro" id="IPR027560">
    <property type="entry name" value="PEFG-CTERM"/>
</dbReference>
<dbReference type="EMBL" id="AFPU01000001">
    <property type="protein sequence ID" value="EGP93587.1"/>
    <property type="molecule type" value="Genomic_DNA"/>
</dbReference>
<evidence type="ECO:0000313" key="5">
    <source>
        <dbReference type="EMBL" id="EGP93587.1"/>
    </source>
</evidence>
<evidence type="ECO:0000259" key="4">
    <source>
        <dbReference type="Pfam" id="PF00127"/>
    </source>
</evidence>
<dbReference type="Proteomes" id="UP000004440">
    <property type="component" value="Unassembled WGS sequence"/>
</dbReference>
<feature type="transmembrane region" description="Helical" evidence="3">
    <location>
        <begin position="233"/>
        <end position="251"/>
    </location>
</feature>
<sequence length="261" mass="27877">MIISSVSFSSAAFAASYDINMPTGSASPDAPFFWQNEKSGLATGDIDIFVGDTVVWQNADTAKHTITSGTVEGGPDGIFGGSNFISPGQSYKFTFTQTGQFPYYCLIHPWMTGTVFVTDGAKIINQVGKTVGDGSTTFNVEYFSDRLLAVSAIDEGQKSITFEIVGNAKSDDETLKIKLPSDLIDGPFVIFIDGKKITNFEDTDESDISTVTVLLPNDAKLLTIIGTSVVPEFGVMSIVILAVATTVIMLASQKSGFKIKL</sequence>
<dbReference type="InterPro" id="IPR052721">
    <property type="entry name" value="ET_Amicyanin"/>
</dbReference>
<name>F9CWD5_9ARCH</name>
<dbReference type="InterPro" id="IPR008972">
    <property type="entry name" value="Cupredoxin"/>
</dbReference>
<dbReference type="PANTHER" id="PTHR36507">
    <property type="entry name" value="BLL1555 PROTEIN"/>
    <property type="match status" value="1"/>
</dbReference>
<dbReference type="PANTHER" id="PTHR36507:SF1">
    <property type="entry name" value="BLL1555 PROTEIN"/>
    <property type="match status" value="1"/>
</dbReference>
<keyword evidence="1" id="KW-0479">Metal-binding</keyword>
<dbReference type="AlphaFoldDB" id="F9CWD5"/>
<evidence type="ECO:0000313" key="6">
    <source>
        <dbReference type="Proteomes" id="UP000004440"/>
    </source>
</evidence>
<dbReference type="InterPro" id="IPR000923">
    <property type="entry name" value="BlueCu_1"/>
</dbReference>
<dbReference type="OrthoDB" id="11836at2157"/>
<feature type="domain" description="Blue (type 1) copper" evidence="4">
    <location>
        <begin position="43"/>
        <end position="117"/>
    </location>
</feature>
<keyword evidence="2" id="KW-0186">Copper</keyword>
<dbReference type="NCBIfam" id="TIGR04296">
    <property type="entry name" value="PEFG-CTERM"/>
    <property type="match status" value="1"/>
</dbReference>
<accession>F9CWD5</accession>
<dbReference type="STRING" id="1001994.MY1_0825"/>
<keyword evidence="3" id="KW-0472">Membrane</keyword>
<keyword evidence="3" id="KW-1133">Transmembrane helix</keyword>
<dbReference type="GO" id="GO:0009055">
    <property type="term" value="F:electron transfer activity"/>
    <property type="evidence" value="ECO:0007669"/>
    <property type="project" value="InterPro"/>
</dbReference>
<keyword evidence="6" id="KW-1185">Reference proteome</keyword>
<gene>
    <name evidence="5" type="ORF">MY1_0825</name>
</gene>
<evidence type="ECO:0000256" key="1">
    <source>
        <dbReference type="ARBA" id="ARBA00022723"/>
    </source>
</evidence>
<proteinExistence type="predicted"/>
<dbReference type="GO" id="GO:0005507">
    <property type="term" value="F:copper ion binding"/>
    <property type="evidence" value="ECO:0007669"/>
    <property type="project" value="InterPro"/>
</dbReference>